<comment type="caution">
    <text evidence="2">The sequence shown here is derived from an EMBL/GenBank/DDBJ whole genome shotgun (WGS) entry which is preliminary data.</text>
</comment>
<feature type="compositionally biased region" description="Basic and acidic residues" evidence="1">
    <location>
        <begin position="1"/>
        <end position="18"/>
    </location>
</feature>
<proteinExistence type="predicted"/>
<organism evidence="2 3">
    <name type="scientific">Streptosporangium album</name>
    <dbReference type="NCBI Taxonomy" id="47479"/>
    <lineage>
        <taxon>Bacteria</taxon>
        <taxon>Bacillati</taxon>
        <taxon>Actinomycetota</taxon>
        <taxon>Actinomycetes</taxon>
        <taxon>Streptosporangiales</taxon>
        <taxon>Streptosporangiaceae</taxon>
        <taxon>Streptosporangium</taxon>
    </lineage>
</organism>
<sequence length="59" mass="6531">MRPEARVWRKAARAEIKGVPRGRRSTHQAKTQQPQAPADESEQTTAASLTPAEQIEVHA</sequence>
<evidence type="ECO:0000256" key="1">
    <source>
        <dbReference type="SAM" id="MobiDB-lite"/>
    </source>
</evidence>
<name>A0A7W7WAQ8_9ACTN</name>
<dbReference type="RefSeq" id="WP_184756862.1">
    <property type="nucleotide sequence ID" value="NZ_BAABEK010000005.1"/>
</dbReference>
<dbReference type="EMBL" id="JACHJU010000002">
    <property type="protein sequence ID" value="MBB4940692.1"/>
    <property type="molecule type" value="Genomic_DNA"/>
</dbReference>
<evidence type="ECO:0000313" key="2">
    <source>
        <dbReference type="EMBL" id="MBB4940692.1"/>
    </source>
</evidence>
<dbReference type="AlphaFoldDB" id="A0A7W7WAQ8"/>
<evidence type="ECO:0000313" key="3">
    <source>
        <dbReference type="Proteomes" id="UP000534286"/>
    </source>
</evidence>
<protein>
    <submittedName>
        <fullName evidence="2">Uncharacterized protein</fullName>
    </submittedName>
</protein>
<gene>
    <name evidence="2" type="ORF">FHR32_005069</name>
</gene>
<accession>A0A7W7WAQ8</accession>
<reference evidence="2 3" key="1">
    <citation type="submission" date="2020-08" db="EMBL/GenBank/DDBJ databases">
        <title>Sequencing the genomes of 1000 actinobacteria strains.</title>
        <authorList>
            <person name="Klenk H.-P."/>
        </authorList>
    </citation>
    <scope>NUCLEOTIDE SEQUENCE [LARGE SCALE GENOMIC DNA]</scope>
    <source>
        <strain evidence="2 3">DSM 43023</strain>
    </source>
</reference>
<feature type="region of interest" description="Disordered" evidence="1">
    <location>
        <begin position="1"/>
        <end position="59"/>
    </location>
</feature>
<keyword evidence="3" id="KW-1185">Reference proteome</keyword>
<dbReference type="Proteomes" id="UP000534286">
    <property type="component" value="Unassembled WGS sequence"/>
</dbReference>